<protein>
    <submittedName>
        <fullName evidence="1">Uncharacterized protein</fullName>
    </submittedName>
</protein>
<name>A0ABP9VA47_9DEIO</name>
<dbReference type="EMBL" id="BAABRN010000006">
    <property type="protein sequence ID" value="GAA5501050.1"/>
    <property type="molecule type" value="Genomic_DNA"/>
</dbReference>
<gene>
    <name evidence="1" type="ORF">Dxin01_00781</name>
</gene>
<organism evidence="1 2">
    <name type="scientific">Deinococcus xinjiangensis</name>
    <dbReference type="NCBI Taxonomy" id="457454"/>
    <lineage>
        <taxon>Bacteria</taxon>
        <taxon>Thermotogati</taxon>
        <taxon>Deinococcota</taxon>
        <taxon>Deinococci</taxon>
        <taxon>Deinococcales</taxon>
        <taxon>Deinococcaceae</taxon>
        <taxon>Deinococcus</taxon>
    </lineage>
</organism>
<evidence type="ECO:0000313" key="1">
    <source>
        <dbReference type="EMBL" id="GAA5501050.1"/>
    </source>
</evidence>
<keyword evidence="2" id="KW-1185">Reference proteome</keyword>
<comment type="caution">
    <text evidence="1">The sequence shown here is derived from an EMBL/GenBank/DDBJ whole genome shotgun (WGS) entry which is preliminary data.</text>
</comment>
<reference evidence="1 2" key="1">
    <citation type="submission" date="2024-02" db="EMBL/GenBank/DDBJ databases">
        <title>Deinococcus xinjiangensis NBRC 107630.</title>
        <authorList>
            <person name="Ichikawa N."/>
            <person name="Katano-Makiyama Y."/>
            <person name="Hidaka K."/>
        </authorList>
    </citation>
    <scope>NUCLEOTIDE SEQUENCE [LARGE SCALE GENOMIC DNA]</scope>
    <source>
        <strain evidence="1 2">NBRC 107630</strain>
    </source>
</reference>
<sequence length="223" mass="25146">MTRQTYDILWPNGQSQQVHDTLTLAQLTFYHWPKRVLVYDADSGEVLEELDSRLRQVWQAGQLMVECQPLDDGLLLGVGDDAVGLTWLEVVSLLLQVSGGAEVESGASFLAGDTFSAQCRGESVILNFVGEVNTLFLDGPHARAFERQLRSQVEANEVGRKLLAQMRPVEGNWHQKLPHPFAKKELAKNTLGALDYRPKWESDRRRTQAELQARGKKLSRQLH</sequence>
<dbReference type="Proteomes" id="UP001458946">
    <property type="component" value="Unassembled WGS sequence"/>
</dbReference>
<dbReference type="RefSeq" id="WP_353541024.1">
    <property type="nucleotide sequence ID" value="NZ_BAABRN010000006.1"/>
</dbReference>
<evidence type="ECO:0000313" key="2">
    <source>
        <dbReference type="Proteomes" id="UP001458946"/>
    </source>
</evidence>
<accession>A0ABP9VA47</accession>
<proteinExistence type="predicted"/>